<accession>A0A830HJ58</accession>
<gene>
    <name evidence="2" type="ORF">PPROV_000435100</name>
</gene>
<organism evidence="2 3">
    <name type="scientific">Pycnococcus provasolii</name>
    <dbReference type="NCBI Taxonomy" id="41880"/>
    <lineage>
        <taxon>Eukaryota</taxon>
        <taxon>Viridiplantae</taxon>
        <taxon>Chlorophyta</taxon>
        <taxon>Pseudoscourfieldiophyceae</taxon>
        <taxon>Pseudoscourfieldiales</taxon>
        <taxon>Pycnococcaceae</taxon>
        <taxon>Pycnococcus</taxon>
    </lineage>
</organism>
<sequence>MSSSSDDSDLKRFASVAVTAEQISDAAVAATSKRRRGAAVARGGKYDYSGGPDDDDGSTAPPALALWQRRLAEQLNQRLDSEVIYEHVEKPDQHGTGADEVTQLGIALFPKGPKVMDLVTATTVAATVPTKAKTRANLQKEKDDEHVRKRRCVEIAVSGEDVAAHALREAQRAARRATHQWATCSGGPPYPLLSDPTRDTHTADMAERARRLTG</sequence>
<evidence type="ECO:0000256" key="1">
    <source>
        <dbReference type="SAM" id="MobiDB-lite"/>
    </source>
</evidence>
<keyword evidence="3" id="KW-1185">Reference proteome</keyword>
<dbReference type="EMBL" id="BNJQ01000010">
    <property type="protein sequence ID" value="GHP05601.1"/>
    <property type="molecule type" value="Genomic_DNA"/>
</dbReference>
<reference evidence="2" key="1">
    <citation type="submission" date="2020-10" db="EMBL/GenBank/DDBJ databases">
        <title>Unveiling of a novel bifunctional photoreceptor, Dualchrome1, isolated from a cosmopolitan green alga.</title>
        <authorList>
            <person name="Suzuki S."/>
            <person name="Kawachi M."/>
        </authorList>
    </citation>
    <scope>NUCLEOTIDE SEQUENCE</scope>
    <source>
        <strain evidence="2">NIES 2893</strain>
    </source>
</reference>
<protein>
    <submittedName>
        <fullName evidence="2">Uncharacterized protein</fullName>
    </submittedName>
</protein>
<dbReference type="Proteomes" id="UP000660262">
    <property type="component" value="Unassembled WGS sequence"/>
</dbReference>
<evidence type="ECO:0000313" key="3">
    <source>
        <dbReference type="Proteomes" id="UP000660262"/>
    </source>
</evidence>
<dbReference type="AlphaFoldDB" id="A0A830HJ58"/>
<name>A0A830HJ58_9CHLO</name>
<feature type="compositionally biased region" description="Basic and acidic residues" evidence="1">
    <location>
        <begin position="196"/>
        <end position="214"/>
    </location>
</feature>
<proteinExistence type="predicted"/>
<feature type="compositionally biased region" description="Low complexity" evidence="1">
    <location>
        <begin position="38"/>
        <end position="51"/>
    </location>
</feature>
<feature type="region of interest" description="Disordered" evidence="1">
    <location>
        <begin position="179"/>
        <end position="214"/>
    </location>
</feature>
<comment type="caution">
    <text evidence="2">The sequence shown here is derived from an EMBL/GenBank/DDBJ whole genome shotgun (WGS) entry which is preliminary data.</text>
</comment>
<evidence type="ECO:0000313" key="2">
    <source>
        <dbReference type="EMBL" id="GHP05601.1"/>
    </source>
</evidence>
<feature type="region of interest" description="Disordered" evidence="1">
    <location>
        <begin position="31"/>
        <end position="62"/>
    </location>
</feature>